<dbReference type="OrthoDB" id="5085999at2759"/>
<dbReference type="EMBL" id="JAAGWQ010000012">
    <property type="protein sequence ID" value="KAF5679448.1"/>
    <property type="molecule type" value="Genomic_DNA"/>
</dbReference>
<evidence type="ECO:0000313" key="3">
    <source>
        <dbReference type="Proteomes" id="UP000567885"/>
    </source>
</evidence>
<keyword evidence="3" id="KW-1185">Reference proteome</keyword>
<dbReference type="AlphaFoldDB" id="A0A8H5TZ47"/>
<feature type="region of interest" description="Disordered" evidence="1">
    <location>
        <begin position="1"/>
        <end position="79"/>
    </location>
</feature>
<feature type="compositionally biased region" description="Low complexity" evidence="1">
    <location>
        <begin position="13"/>
        <end position="29"/>
    </location>
</feature>
<gene>
    <name evidence="2" type="ORF">FHETE_865</name>
</gene>
<name>A0A8H5TZ47_FUSHE</name>
<accession>A0A8H5TZ47</accession>
<evidence type="ECO:0000313" key="2">
    <source>
        <dbReference type="EMBL" id="KAF5679448.1"/>
    </source>
</evidence>
<protein>
    <submittedName>
        <fullName evidence="2">Uncharacterized protein</fullName>
    </submittedName>
</protein>
<reference evidence="2 3" key="1">
    <citation type="submission" date="2020-05" db="EMBL/GenBank/DDBJ databases">
        <title>Identification and distribution of gene clusters putatively required for synthesis of sphingolipid metabolism inhibitors in phylogenetically diverse species of the filamentous fungus Fusarium.</title>
        <authorList>
            <person name="Kim H.-S."/>
            <person name="Busman M."/>
            <person name="Brown D.W."/>
            <person name="Divon H."/>
            <person name="Uhlig S."/>
            <person name="Proctor R.H."/>
        </authorList>
    </citation>
    <scope>NUCLEOTIDE SEQUENCE [LARGE SCALE GENOMIC DNA]</scope>
    <source>
        <strain evidence="2 3">NRRL 20693</strain>
    </source>
</reference>
<feature type="compositionally biased region" description="Polar residues" evidence="1">
    <location>
        <begin position="62"/>
        <end position="75"/>
    </location>
</feature>
<comment type="caution">
    <text evidence="2">The sequence shown here is derived from an EMBL/GenBank/DDBJ whole genome shotgun (WGS) entry which is preliminary data.</text>
</comment>
<proteinExistence type="predicted"/>
<sequence length="114" mass="12768">MADTYSSRYGGASRPQSINASSNSSSNQYSERRSEQSPEPTFRPTGLLGNRYDFLKQEMETRSQASEQQTPQSPFTGGLLQSLADLEIEQRLEPTALTRLHNTKKNTKCGFCKD</sequence>
<evidence type="ECO:0000256" key="1">
    <source>
        <dbReference type="SAM" id="MobiDB-lite"/>
    </source>
</evidence>
<organism evidence="2 3">
    <name type="scientific">Fusarium heterosporum</name>
    <dbReference type="NCBI Taxonomy" id="42747"/>
    <lineage>
        <taxon>Eukaryota</taxon>
        <taxon>Fungi</taxon>
        <taxon>Dikarya</taxon>
        <taxon>Ascomycota</taxon>
        <taxon>Pezizomycotina</taxon>
        <taxon>Sordariomycetes</taxon>
        <taxon>Hypocreomycetidae</taxon>
        <taxon>Hypocreales</taxon>
        <taxon>Nectriaceae</taxon>
        <taxon>Fusarium</taxon>
        <taxon>Fusarium heterosporum species complex</taxon>
    </lineage>
</organism>
<dbReference type="Proteomes" id="UP000567885">
    <property type="component" value="Unassembled WGS sequence"/>
</dbReference>